<proteinExistence type="inferred from homology"/>
<name>A0A4Q1C641_9BACT</name>
<keyword evidence="17" id="KW-0175">Coiled coil</keyword>
<dbReference type="PANTHER" id="PTHR33445">
    <property type="entry name" value="ATP SYNTHASE SUBUNIT B', CHLOROPLASTIC"/>
    <property type="match status" value="1"/>
</dbReference>
<evidence type="ECO:0000256" key="5">
    <source>
        <dbReference type="ARBA" id="ARBA00022692"/>
    </source>
</evidence>
<evidence type="ECO:0000313" key="19">
    <source>
        <dbReference type="Proteomes" id="UP000290218"/>
    </source>
</evidence>
<protein>
    <recommendedName>
        <fullName evidence="15">ATP synthase subunit b</fullName>
    </recommendedName>
    <alternativeName>
        <fullName evidence="15">ATP synthase F(0) sector subunit b</fullName>
    </alternativeName>
    <alternativeName>
        <fullName evidence="15">ATPase subunit I</fullName>
    </alternativeName>
    <alternativeName>
        <fullName evidence="15">F-type ATPase subunit b</fullName>
        <shortName evidence="15">F-ATPase subunit b</shortName>
    </alternativeName>
</protein>
<feature type="coiled-coil region" evidence="17">
    <location>
        <begin position="54"/>
        <end position="84"/>
    </location>
</feature>
<evidence type="ECO:0000256" key="10">
    <source>
        <dbReference type="ARBA" id="ARBA00023310"/>
    </source>
</evidence>
<evidence type="ECO:0000256" key="12">
    <source>
        <dbReference type="ARBA" id="ARBA00025614"/>
    </source>
</evidence>
<keyword evidence="6 15" id="KW-0375">Hydrogen ion transport</keyword>
<evidence type="ECO:0000256" key="4">
    <source>
        <dbReference type="ARBA" id="ARBA00022547"/>
    </source>
</evidence>
<evidence type="ECO:0000256" key="6">
    <source>
        <dbReference type="ARBA" id="ARBA00022781"/>
    </source>
</evidence>
<keyword evidence="10 15" id="KW-0066">ATP synthesis</keyword>
<dbReference type="NCBIfam" id="TIGR01144">
    <property type="entry name" value="ATP_synt_b"/>
    <property type="match status" value="1"/>
</dbReference>
<dbReference type="Proteomes" id="UP000290218">
    <property type="component" value="Unassembled WGS sequence"/>
</dbReference>
<evidence type="ECO:0000256" key="15">
    <source>
        <dbReference type="HAMAP-Rule" id="MF_01398"/>
    </source>
</evidence>
<comment type="function">
    <text evidence="12">Component of the F(0) channel, it forms part of the peripheral stalk, linking F(1) to F(0). The b'-subunit is a diverged and duplicated form of b found in plants and photosynthetic bacteria.</text>
</comment>
<dbReference type="HAMAP" id="MF_01398">
    <property type="entry name" value="ATP_synth_b_bprime"/>
    <property type="match status" value="1"/>
</dbReference>
<feature type="transmembrane region" description="Helical" evidence="15">
    <location>
        <begin position="30"/>
        <end position="50"/>
    </location>
</feature>
<dbReference type="GO" id="GO:0012505">
    <property type="term" value="C:endomembrane system"/>
    <property type="evidence" value="ECO:0007669"/>
    <property type="project" value="UniProtKB-SubCell"/>
</dbReference>
<evidence type="ECO:0000256" key="3">
    <source>
        <dbReference type="ARBA" id="ARBA00022475"/>
    </source>
</evidence>
<keyword evidence="2 15" id="KW-0813">Transport</keyword>
<dbReference type="GO" id="GO:0046961">
    <property type="term" value="F:proton-transporting ATPase activity, rotational mechanism"/>
    <property type="evidence" value="ECO:0007669"/>
    <property type="project" value="TreeGrafter"/>
</dbReference>
<gene>
    <name evidence="15 18" type="primary">atpF</name>
    <name evidence="18" type="ORF">ESB00_00060</name>
</gene>
<dbReference type="GO" id="GO:0005886">
    <property type="term" value="C:plasma membrane"/>
    <property type="evidence" value="ECO:0007669"/>
    <property type="project" value="UniProtKB-SubCell"/>
</dbReference>
<dbReference type="OrthoDB" id="193321at2"/>
<evidence type="ECO:0000256" key="14">
    <source>
        <dbReference type="ARBA" id="ARBA00037847"/>
    </source>
</evidence>
<sequence>MLPLFLAATDAAHAAGEASIVEKFGIEWHYVVWQIASFLILFGVLYKFGIKPTIATMEERNKKIESGLKNAEETQARLAAAANESAALVKAASVEAQKIVDEARKAAKDFADKQQAEAIAHANDLIAKAKQSTELEHKKMLDQARGEIARLVVATTEKVLARKLTDVDRAAYNETATKELTVI</sequence>
<keyword evidence="7 15" id="KW-1133">Transmembrane helix</keyword>
<evidence type="ECO:0000256" key="9">
    <source>
        <dbReference type="ARBA" id="ARBA00023136"/>
    </source>
</evidence>
<evidence type="ECO:0000256" key="17">
    <source>
        <dbReference type="SAM" id="Coils"/>
    </source>
</evidence>
<dbReference type="AlphaFoldDB" id="A0A4Q1C641"/>
<evidence type="ECO:0000256" key="8">
    <source>
        <dbReference type="ARBA" id="ARBA00023065"/>
    </source>
</evidence>
<organism evidence="18 19">
    <name type="scientific">Oleiharenicola lentus</name>
    <dbReference type="NCBI Taxonomy" id="2508720"/>
    <lineage>
        <taxon>Bacteria</taxon>
        <taxon>Pseudomonadati</taxon>
        <taxon>Verrucomicrobiota</taxon>
        <taxon>Opitutia</taxon>
        <taxon>Opitutales</taxon>
        <taxon>Opitutaceae</taxon>
        <taxon>Oleiharenicola</taxon>
    </lineage>
</organism>
<comment type="caution">
    <text evidence="18">The sequence shown here is derived from an EMBL/GenBank/DDBJ whole genome shotgun (WGS) entry which is preliminary data.</text>
</comment>
<keyword evidence="3 15" id="KW-1003">Cell membrane</keyword>
<dbReference type="Pfam" id="PF00430">
    <property type="entry name" value="ATP-synt_B"/>
    <property type="match status" value="1"/>
</dbReference>
<evidence type="ECO:0000256" key="11">
    <source>
        <dbReference type="ARBA" id="ARBA00025198"/>
    </source>
</evidence>
<evidence type="ECO:0000256" key="2">
    <source>
        <dbReference type="ARBA" id="ARBA00022448"/>
    </source>
</evidence>
<evidence type="ECO:0000313" key="18">
    <source>
        <dbReference type="EMBL" id="RXK54335.1"/>
    </source>
</evidence>
<keyword evidence="19" id="KW-1185">Reference proteome</keyword>
<dbReference type="RefSeq" id="WP_129045700.1">
    <property type="nucleotide sequence ID" value="NZ_SDHX01000001.1"/>
</dbReference>
<keyword evidence="5 15" id="KW-0812">Transmembrane</keyword>
<dbReference type="InterPro" id="IPR050059">
    <property type="entry name" value="ATP_synthase_B_chain"/>
</dbReference>
<evidence type="ECO:0000256" key="1">
    <source>
        <dbReference type="ARBA" id="ARBA00005513"/>
    </source>
</evidence>
<dbReference type="GO" id="GO:0045259">
    <property type="term" value="C:proton-transporting ATP synthase complex"/>
    <property type="evidence" value="ECO:0007669"/>
    <property type="project" value="UniProtKB-KW"/>
</dbReference>
<reference evidence="18 19" key="1">
    <citation type="submission" date="2019-01" db="EMBL/GenBank/DDBJ databases">
        <title>Lacunisphaera sp. strain TWA-58.</title>
        <authorList>
            <person name="Chen W.-M."/>
        </authorList>
    </citation>
    <scope>NUCLEOTIDE SEQUENCE [LARGE SCALE GENOMIC DNA]</scope>
    <source>
        <strain evidence="18 19">TWA-58</strain>
    </source>
</reference>
<dbReference type="Gene3D" id="6.10.250.1580">
    <property type="match status" value="1"/>
</dbReference>
<evidence type="ECO:0000256" key="7">
    <source>
        <dbReference type="ARBA" id="ARBA00022989"/>
    </source>
</evidence>
<evidence type="ECO:0000256" key="13">
    <source>
        <dbReference type="ARBA" id="ARBA00026054"/>
    </source>
</evidence>
<dbReference type="PANTHER" id="PTHR33445:SF1">
    <property type="entry name" value="ATP SYNTHASE SUBUNIT B"/>
    <property type="match status" value="1"/>
</dbReference>
<comment type="function">
    <text evidence="11 15">F(1)F(0) ATP synthase produces ATP from ADP in the presence of a proton or sodium gradient. F-type ATPases consist of two structural domains, F(1) containing the extramembraneous catalytic core and F(0) containing the membrane proton channel, linked together by a central stalk and a peripheral stalk. During catalysis, ATP synthesis in the catalytic domain of F(1) is coupled via a rotary mechanism of the central stalk subunits to proton translocation.</text>
</comment>
<keyword evidence="9 15" id="KW-0472">Membrane</keyword>
<keyword evidence="4 15" id="KW-0138">CF(0)</keyword>
<dbReference type="EMBL" id="SDHX01000001">
    <property type="protein sequence ID" value="RXK54335.1"/>
    <property type="molecule type" value="Genomic_DNA"/>
</dbReference>
<comment type="subunit">
    <text evidence="15">F-type ATPases have 2 components, F(1) - the catalytic core - and F(0) - the membrane proton channel. F(1) has five subunits: alpha(3), beta(3), gamma(1), delta(1), epsilon(1). F(0) has three main subunits: a(1), b(2) and c(10-14). The alpha and beta chains form an alternating ring which encloses part of the gamma chain. F(1) is attached to F(0) by a central stalk formed by the gamma and epsilon chains, while a peripheral stalk is formed by the delta and b chains.</text>
</comment>
<evidence type="ECO:0000256" key="16">
    <source>
        <dbReference type="RuleBase" id="RU003848"/>
    </source>
</evidence>
<accession>A0A4Q1C641</accession>
<comment type="subcellular location">
    <subcellularLocation>
        <location evidence="15">Cell membrane</location>
        <topology evidence="15">Single-pass membrane protein</topology>
    </subcellularLocation>
    <subcellularLocation>
        <location evidence="14">Endomembrane system</location>
        <topology evidence="14">Single-pass membrane protein</topology>
    </subcellularLocation>
</comment>
<dbReference type="InterPro" id="IPR002146">
    <property type="entry name" value="ATP_synth_b/b'su_bac/chlpt"/>
</dbReference>
<comment type="subunit">
    <text evidence="13">F-type ATPases have 2 components, F(1) - the catalytic core - and F(0) - the membrane proton channel. F(1) has five subunits: alpha(3), beta(3), gamma(1), delta(1), epsilon(1). F(0) has four main subunits: a(1), b(2) and c(10-14). The alpha and beta chains form an alternating ring which encloses part of the gamma chain. F(1) is attached to F(0) by a central stalk formed by the gamma and epsilon chains, while a peripheral stalk is formed by the delta and b chains.</text>
</comment>
<dbReference type="GO" id="GO:0046933">
    <property type="term" value="F:proton-transporting ATP synthase activity, rotational mechanism"/>
    <property type="evidence" value="ECO:0007669"/>
    <property type="project" value="UniProtKB-UniRule"/>
</dbReference>
<keyword evidence="8 15" id="KW-0406">Ion transport</keyword>
<dbReference type="InterPro" id="IPR028987">
    <property type="entry name" value="ATP_synth_B-like_membr_sf"/>
</dbReference>
<dbReference type="SUPFAM" id="SSF81573">
    <property type="entry name" value="F1F0 ATP synthase subunit B, membrane domain"/>
    <property type="match status" value="1"/>
</dbReference>
<dbReference type="CDD" id="cd06503">
    <property type="entry name" value="ATP-synt_Fo_b"/>
    <property type="match status" value="1"/>
</dbReference>
<dbReference type="InterPro" id="IPR005864">
    <property type="entry name" value="ATP_synth_F0_bsu_bac"/>
</dbReference>
<comment type="similarity">
    <text evidence="1 15 16">Belongs to the ATPase B chain family.</text>
</comment>